<organism evidence="3 4">
    <name type="scientific">Enterobacter asburiae</name>
    <dbReference type="NCBI Taxonomy" id="61645"/>
    <lineage>
        <taxon>Bacteria</taxon>
        <taxon>Pseudomonadati</taxon>
        <taxon>Pseudomonadota</taxon>
        <taxon>Gammaproteobacteria</taxon>
        <taxon>Enterobacterales</taxon>
        <taxon>Enterobacteriaceae</taxon>
        <taxon>Enterobacter</taxon>
        <taxon>Enterobacter cloacae complex</taxon>
    </lineage>
</organism>
<dbReference type="GO" id="GO:0032049">
    <property type="term" value="P:cardiolipin biosynthetic process"/>
    <property type="evidence" value="ECO:0007669"/>
    <property type="project" value="UniProtKB-ARBA"/>
</dbReference>
<gene>
    <name evidence="3" type="primary">ybhO</name>
    <name evidence="3" type="ORF">NCTC12123_00808</name>
</gene>
<dbReference type="Proteomes" id="UP000255163">
    <property type="component" value="Unassembled WGS sequence"/>
</dbReference>
<dbReference type="InterPro" id="IPR001736">
    <property type="entry name" value="PLipase_D/transphosphatidylase"/>
</dbReference>
<dbReference type="Gene3D" id="3.30.870.10">
    <property type="entry name" value="Endonuclease Chain A"/>
    <property type="match status" value="1"/>
</dbReference>
<evidence type="ECO:0000313" key="4">
    <source>
        <dbReference type="Proteomes" id="UP000255163"/>
    </source>
</evidence>
<feature type="domain" description="PLD phosphodiesterase" evidence="2">
    <location>
        <begin position="108"/>
        <end position="135"/>
    </location>
</feature>
<dbReference type="GO" id="GO:0008808">
    <property type="term" value="F:cardiolipin synthase activity"/>
    <property type="evidence" value="ECO:0007669"/>
    <property type="project" value="TreeGrafter"/>
</dbReference>
<dbReference type="PANTHER" id="PTHR21248">
    <property type="entry name" value="CARDIOLIPIN SYNTHASE"/>
    <property type="match status" value="1"/>
</dbReference>
<dbReference type="InterPro" id="IPR025202">
    <property type="entry name" value="PLD-like_dom"/>
</dbReference>
<dbReference type="CDD" id="cd09110">
    <property type="entry name" value="PLDc_CLS_1"/>
    <property type="match status" value="1"/>
</dbReference>
<sequence length="250" mass="27498">MKCSWQEGNRITLLVNGDEYYPAVFKAIDNAQQKVILETFIWFEDNVGKQLHSVLLRAARRGVKIEVLLDGYGSPDLSDAFVNELTSAGVVFRYYDPGPRLFGMRTNLFRRMHRKIVVVDETVAFVGGINYSAEHMSDYGPEAKQDYAIRIEGPVVQDILLFELEKPAGERGRSPLVETPPSPGREPEARRSAGPFSSGGITASTGTTLNVIISRCSPTRSARSSSPTPTFSRATVCCTPCAMRPDAGYA</sequence>
<keyword evidence="3" id="KW-0808">Transferase</keyword>
<dbReference type="AlphaFoldDB" id="A0A376F3Q8"/>
<dbReference type="Pfam" id="PF13091">
    <property type="entry name" value="PLDc_2"/>
    <property type="match status" value="1"/>
</dbReference>
<reference evidence="3 4" key="1">
    <citation type="submission" date="2018-06" db="EMBL/GenBank/DDBJ databases">
        <authorList>
            <consortium name="Pathogen Informatics"/>
            <person name="Doyle S."/>
        </authorList>
    </citation>
    <scope>NUCLEOTIDE SEQUENCE [LARGE SCALE GENOMIC DNA]</scope>
    <source>
        <strain evidence="3 4">NCTC12123</strain>
    </source>
</reference>
<dbReference type="NCBIfam" id="NF008427">
    <property type="entry name" value="PRK11263.1"/>
    <property type="match status" value="1"/>
</dbReference>
<name>A0A376F3Q8_ENTAS</name>
<feature type="region of interest" description="Disordered" evidence="1">
    <location>
        <begin position="170"/>
        <end position="204"/>
    </location>
</feature>
<evidence type="ECO:0000259" key="2">
    <source>
        <dbReference type="PROSITE" id="PS50035"/>
    </source>
</evidence>
<dbReference type="EC" id="2.7.8.-" evidence="3"/>
<accession>A0A376F3Q8</accession>
<evidence type="ECO:0000256" key="1">
    <source>
        <dbReference type="SAM" id="MobiDB-lite"/>
    </source>
</evidence>
<dbReference type="SUPFAM" id="SSF56024">
    <property type="entry name" value="Phospholipase D/nuclease"/>
    <property type="match status" value="1"/>
</dbReference>
<dbReference type="FunFam" id="3.30.870.10:FF:000016">
    <property type="entry name" value="Cardiolipin synthase B"/>
    <property type="match status" value="1"/>
</dbReference>
<proteinExistence type="predicted"/>
<protein>
    <submittedName>
        <fullName evidence="3">Cardiolipin synthase YbhO</fullName>
        <ecNumber evidence="3">2.7.8.-</ecNumber>
    </submittedName>
</protein>
<dbReference type="STRING" id="640513.Entas_1262"/>
<dbReference type="EMBL" id="UFYI01000007">
    <property type="protein sequence ID" value="STD18623.1"/>
    <property type="molecule type" value="Genomic_DNA"/>
</dbReference>
<dbReference type="SMART" id="SM00155">
    <property type="entry name" value="PLDc"/>
    <property type="match status" value="1"/>
</dbReference>
<dbReference type="PROSITE" id="PS50035">
    <property type="entry name" value="PLD"/>
    <property type="match status" value="1"/>
</dbReference>
<dbReference type="GO" id="GO:0016020">
    <property type="term" value="C:membrane"/>
    <property type="evidence" value="ECO:0007669"/>
    <property type="project" value="TreeGrafter"/>
</dbReference>
<evidence type="ECO:0000313" key="3">
    <source>
        <dbReference type="EMBL" id="STD18623.1"/>
    </source>
</evidence>
<dbReference type="PANTHER" id="PTHR21248:SF23">
    <property type="entry name" value="CARDIOLIPIN SYNTHASE B"/>
    <property type="match status" value="1"/>
</dbReference>